<evidence type="ECO:0000313" key="3">
    <source>
        <dbReference type="EMBL" id="AWA29752.1"/>
    </source>
</evidence>
<dbReference type="InterPro" id="IPR052893">
    <property type="entry name" value="TCS_response_regulator"/>
</dbReference>
<feature type="modified residue" description="4-aspartylphosphate" evidence="1">
    <location>
        <position position="59"/>
    </location>
</feature>
<accession>A0A2S0RGB3</accession>
<dbReference type="Pfam" id="PF00072">
    <property type="entry name" value="Response_reg"/>
    <property type="match status" value="1"/>
</dbReference>
<proteinExistence type="predicted"/>
<name>A0A2S0RGB3_9FLAO</name>
<dbReference type="PROSITE" id="PS50110">
    <property type="entry name" value="RESPONSE_REGULATORY"/>
    <property type="match status" value="1"/>
</dbReference>
<dbReference type="Gene3D" id="3.40.50.2300">
    <property type="match status" value="1"/>
</dbReference>
<dbReference type="GO" id="GO:0000160">
    <property type="term" value="P:phosphorelay signal transduction system"/>
    <property type="evidence" value="ECO:0007669"/>
    <property type="project" value="InterPro"/>
</dbReference>
<dbReference type="EMBL" id="CP028811">
    <property type="protein sequence ID" value="AWA29752.1"/>
    <property type="molecule type" value="Genomic_DNA"/>
</dbReference>
<feature type="domain" description="Response regulatory" evidence="2">
    <location>
        <begin position="6"/>
        <end position="126"/>
    </location>
</feature>
<dbReference type="InterPro" id="IPR001789">
    <property type="entry name" value="Sig_transdc_resp-reg_receiver"/>
</dbReference>
<dbReference type="SMART" id="SM00448">
    <property type="entry name" value="REC"/>
    <property type="match status" value="1"/>
</dbReference>
<dbReference type="KEGG" id="fmg:HYN48_06485"/>
<gene>
    <name evidence="3" type="ORF">HYN48_06485</name>
</gene>
<dbReference type="SUPFAM" id="SSF52172">
    <property type="entry name" value="CheY-like"/>
    <property type="match status" value="1"/>
</dbReference>
<evidence type="ECO:0000313" key="4">
    <source>
        <dbReference type="Proteomes" id="UP000244193"/>
    </source>
</evidence>
<keyword evidence="4" id="KW-1185">Reference proteome</keyword>
<dbReference type="Proteomes" id="UP000244193">
    <property type="component" value="Chromosome"/>
</dbReference>
<protein>
    <submittedName>
        <fullName evidence="3">Response regulator</fullName>
    </submittedName>
</protein>
<reference evidence="3 4" key="1">
    <citation type="submission" date="2018-04" db="EMBL/GenBank/DDBJ databases">
        <title>Genome sequencing of Flavobacterium sp. HYN0048.</title>
        <authorList>
            <person name="Yi H."/>
            <person name="Baek C."/>
        </authorList>
    </citation>
    <scope>NUCLEOTIDE SEQUENCE [LARGE SCALE GENOMIC DNA]</scope>
    <source>
        <strain evidence="3 4">HYN0048</strain>
    </source>
</reference>
<evidence type="ECO:0000259" key="2">
    <source>
        <dbReference type="PROSITE" id="PS50110"/>
    </source>
</evidence>
<dbReference type="InterPro" id="IPR011006">
    <property type="entry name" value="CheY-like_superfamily"/>
</dbReference>
<keyword evidence="1" id="KW-0597">Phosphoprotein</keyword>
<dbReference type="PANTHER" id="PTHR44520:SF2">
    <property type="entry name" value="RESPONSE REGULATOR RCP1"/>
    <property type="match status" value="1"/>
</dbReference>
<dbReference type="RefSeq" id="WP_108370336.1">
    <property type="nucleotide sequence ID" value="NZ_CP028811.1"/>
</dbReference>
<sequence>MSSALTIFYTDDDQDDLELFRDVVKTLGRPIDVVMQSKPEELLRDLENPPPSPQIIFLDLNMPGKNGFEVLKELKNHNHYKNIPIVIFSTSNDDKNVARSHELGANFYLPKLSSYDDFRKSIDFTLQINWNTFNPTLSGFKYQN</sequence>
<dbReference type="PANTHER" id="PTHR44520">
    <property type="entry name" value="RESPONSE REGULATOR RCP1-RELATED"/>
    <property type="match status" value="1"/>
</dbReference>
<evidence type="ECO:0000256" key="1">
    <source>
        <dbReference type="PROSITE-ProRule" id="PRU00169"/>
    </source>
</evidence>
<dbReference type="OrthoDB" id="7631574at2"/>
<dbReference type="AlphaFoldDB" id="A0A2S0RGB3"/>
<organism evidence="3 4">
    <name type="scientific">Flavobacterium magnum</name>
    <dbReference type="NCBI Taxonomy" id="2162713"/>
    <lineage>
        <taxon>Bacteria</taxon>
        <taxon>Pseudomonadati</taxon>
        <taxon>Bacteroidota</taxon>
        <taxon>Flavobacteriia</taxon>
        <taxon>Flavobacteriales</taxon>
        <taxon>Flavobacteriaceae</taxon>
        <taxon>Flavobacterium</taxon>
    </lineage>
</organism>